<feature type="transmembrane region" description="Helical" evidence="6">
    <location>
        <begin position="361"/>
        <end position="382"/>
    </location>
</feature>
<dbReference type="GO" id="GO:0022857">
    <property type="term" value="F:transmembrane transporter activity"/>
    <property type="evidence" value="ECO:0007669"/>
    <property type="project" value="InterPro"/>
</dbReference>
<dbReference type="AlphaFoldDB" id="A0AAV3U9B6"/>
<feature type="transmembrane region" description="Helical" evidence="6">
    <location>
        <begin position="297"/>
        <end position="317"/>
    </location>
</feature>
<gene>
    <name evidence="8" type="ORF">GCM10025791_45810</name>
</gene>
<keyword evidence="3 6" id="KW-0812">Transmembrane</keyword>
<feature type="transmembrane region" description="Helical" evidence="6">
    <location>
        <begin position="143"/>
        <end position="162"/>
    </location>
</feature>
<feature type="transmembrane region" description="Helical" evidence="6">
    <location>
        <begin position="266"/>
        <end position="291"/>
    </location>
</feature>
<evidence type="ECO:0000256" key="6">
    <source>
        <dbReference type="SAM" id="Phobius"/>
    </source>
</evidence>
<feature type="transmembrane region" description="Helical" evidence="6">
    <location>
        <begin position="82"/>
        <end position="100"/>
    </location>
</feature>
<feature type="transmembrane region" description="Helical" evidence="6">
    <location>
        <begin position="427"/>
        <end position="443"/>
    </location>
</feature>
<dbReference type="GO" id="GO:0016020">
    <property type="term" value="C:membrane"/>
    <property type="evidence" value="ECO:0007669"/>
    <property type="project" value="UniProtKB-SubCell"/>
</dbReference>
<feature type="transmembrane region" description="Helical" evidence="6">
    <location>
        <begin position="14"/>
        <end position="38"/>
    </location>
</feature>
<dbReference type="RefSeq" id="WP_345427707.1">
    <property type="nucleotide sequence ID" value="NZ_AP031496.1"/>
</dbReference>
<dbReference type="InterPro" id="IPR020846">
    <property type="entry name" value="MFS_dom"/>
</dbReference>
<dbReference type="Gene3D" id="1.20.1720.10">
    <property type="entry name" value="Multidrug resistance protein D"/>
    <property type="match status" value="1"/>
</dbReference>
<dbReference type="CDD" id="cd17321">
    <property type="entry name" value="MFS_MMR_MDR_like"/>
    <property type="match status" value="1"/>
</dbReference>
<dbReference type="InterPro" id="IPR011701">
    <property type="entry name" value="MFS"/>
</dbReference>
<organism evidence="8 9">
    <name type="scientific">Halioxenophilus aromaticivorans</name>
    <dbReference type="NCBI Taxonomy" id="1306992"/>
    <lineage>
        <taxon>Bacteria</taxon>
        <taxon>Pseudomonadati</taxon>
        <taxon>Pseudomonadota</taxon>
        <taxon>Gammaproteobacteria</taxon>
        <taxon>Alteromonadales</taxon>
        <taxon>Alteromonadaceae</taxon>
        <taxon>Halioxenophilus</taxon>
    </lineage>
</organism>
<comment type="caution">
    <text evidence="8">The sequence shown here is derived from an EMBL/GenBank/DDBJ whole genome shotgun (WGS) entry which is preliminary data.</text>
</comment>
<keyword evidence="2" id="KW-0813">Transport</keyword>
<feature type="transmembrane region" description="Helical" evidence="6">
    <location>
        <begin position="227"/>
        <end position="245"/>
    </location>
</feature>
<keyword evidence="4 6" id="KW-1133">Transmembrane helix</keyword>
<dbReference type="Pfam" id="PF07690">
    <property type="entry name" value="MFS_1"/>
    <property type="match status" value="2"/>
</dbReference>
<evidence type="ECO:0000256" key="4">
    <source>
        <dbReference type="ARBA" id="ARBA00022989"/>
    </source>
</evidence>
<evidence type="ECO:0000256" key="2">
    <source>
        <dbReference type="ARBA" id="ARBA00022448"/>
    </source>
</evidence>
<protein>
    <submittedName>
        <fullName evidence="8">MFS transporter</fullName>
    </submittedName>
</protein>
<dbReference type="InterPro" id="IPR036259">
    <property type="entry name" value="MFS_trans_sf"/>
</dbReference>
<keyword evidence="5 6" id="KW-0472">Membrane</keyword>
<evidence type="ECO:0000256" key="1">
    <source>
        <dbReference type="ARBA" id="ARBA00004141"/>
    </source>
</evidence>
<evidence type="ECO:0000256" key="5">
    <source>
        <dbReference type="ARBA" id="ARBA00023136"/>
    </source>
</evidence>
<feature type="transmembrane region" description="Helical" evidence="6">
    <location>
        <begin position="112"/>
        <end position="131"/>
    </location>
</feature>
<dbReference type="PANTHER" id="PTHR42718">
    <property type="entry name" value="MAJOR FACILITATOR SUPERFAMILY MULTIDRUG TRANSPORTER MFSC"/>
    <property type="match status" value="1"/>
</dbReference>
<keyword evidence="9" id="KW-1185">Reference proteome</keyword>
<dbReference type="SUPFAM" id="SSF103473">
    <property type="entry name" value="MFS general substrate transporter"/>
    <property type="match status" value="1"/>
</dbReference>
<dbReference type="Gene3D" id="1.20.1250.20">
    <property type="entry name" value="MFS general substrate transporter like domains"/>
    <property type="match status" value="1"/>
</dbReference>
<dbReference type="Proteomes" id="UP001409585">
    <property type="component" value="Unassembled WGS sequence"/>
</dbReference>
<comment type="subcellular location">
    <subcellularLocation>
        <location evidence="1">Membrane</location>
        <topology evidence="1">Multi-pass membrane protein</topology>
    </subcellularLocation>
</comment>
<evidence type="ECO:0000259" key="7">
    <source>
        <dbReference type="PROSITE" id="PS50850"/>
    </source>
</evidence>
<dbReference type="PROSITE" id="PS50850">
    <property type="entry name" value="MFS"/>
    <property type="match status" value="1"/>
</dbReference>
<sequence length="446" mass="46434">MTDIHLGLPLPRRVYAIIAVFCGSMVLSMDIAIAAVVLPTIAEQLNISDAKAVIFVTLYQLILAMTLLPLSALANRLGMRKLYCLGLLLHAAGGLLILTTESYTAALMARSLQAIGTAAGLSVAIGLVRYIYPSQHLGKGMSLNTVANAGGTSLAPAIGGYLAASVDWRWVFCAIVPLSAIALAMFKTIPKPEIHPGRFDGKGSLLCALSIGAIIIGVELAVHGGQVLAGALTAALGLAVGYWFVRHELAVENPVLPLDMLANPKLSLALLANFLATLAGMLIILYLPFYLQNSLGYGPSQVGSVLAIYATASLLFAPTSGYLSDKVSIELLCSLGMLVSLVGLCLMIFAPQEMSLANITWRLWLIGAGVGMFFSPNARMIIGSVALARSAAAASLITTGRTLGQTAGASCVAVLLVLQLSGGPAPFILAAVLVVATLIITLTRPR</sequence>
<reference evidence="9" key="1">
    <citation type="journal article" date="2019" name="Int. J. Syst. Evol. Microbiol.">
        <title>The Global Catalogue of Microorganisms (GCM) 10K type strain sequencing project: providing services to taxonomists for standard genome sequencing and annotation.</title>
        <authorList>
            <consortium name="The Broad Institute Genomics Platform"/>
            <consortium name="The Broad Institute Genome Sequencing Center for Infectious Disease"/>
            <person name="Wu L."/>
            <person name="Ma J."/>
        </authorList>
    </citation>
    <scope>NUCLEOTIDE SEQUENCE [LARGE SCALE GENOMIC DNA]</scope>
    <source>
        <strain evidence="9">JCM 19134</strain>
    </source>
</reference>
<evidence type="ECO:0000313" key="8">
    <source>
        <dbReference type="EMBL" id="GAA4959608.1"/>
    </source>
</evidence>
<dbReference type="EMBL" id="BAABLX010000078">
    <property type="protein sequence ID" value="GAA4959608.1"/>
    <property type="molecule type" value="Genomic_DNA"/>
</dbReference>
<feature type="transmembrane region" description="Helical" evidence="6">
    <location>
        <begin position="50"/>
        <end position="70"/>
    </location>
</feature>
<evidence type="ECO:0000313" key="9">
    <source>
        <dbReference type="Proteomes" id="UP001409585"/>
    </source>
</evidence>
<feature type="transmembrane region" description="Helical" evidence="6">
    <location>
        <begin position="403"/>
        <end position="421"/>
    </location>
</feature>
<proteinExistence type="predicted"/>
<feature type="domain" description="Major facilitator superfamily (MFS) profile" evidence="7">
    <location>
        <begin position="16"/>
        <end position="446"/>
    </location>
</feature>
<evidence type="ECO:0000256" key="3">
    <source>
        <dbReference type="ARBA" id="ARBA00022692"/>
    </source>
</evidence>
<name>A0AAV3U9B6_9ALTE</name>
<dbReference type="PANTHER" id="PTHR42718:SF9">
    <property type="entry name" value="MAJOR FACILITATOR SUPERFAMILY MULTIDRUG TRANSPORTER MFSC"/>
    <property type="match status" value="1"/>
</dbReference>
<accession>A0AAV3U9B6</accession>
<feature type="transmembrane region" description="Helical" evidence="6">
    <location>
        <begin position="201"/>
        <end position="221"/>
    </location>
</feature>
<feature type="transmembrane region" description="Helical" evidence="6">
    <location>
        <begin position="168"/>
        <end position="189"/>
    </location>
</feature>
<feature type="transmembrane region" description="Helical" evidence="6">
    <location>
        <begin position="329"/>
        <end position="349"/>
    </location>
</feature>